<dbReference type="CDD" id="cd01428">
    <property type="entry name" value="ADK"/>
    <property type="match status" value="1"/>
</dbReference>
<evidence type="ECO:0000256" key="6">
    <source>
        <dbReference type="RuleBase" id="RU003330"/>
    </source>
</evidence>
<feature type="region of interest" description="NMP" evidence="5">
    <location>
        <begin position="31"/>
        <end position="60"/>
    </location>
</feature>
<dbReference type="EC" id="2.7.4.3" evidence="5 7"/>
<dbReference type="SUPFAM" id="SSF52540">
    <property type="entry name" value="P-loop containing nucleoside triphosphate hydrolases"/>
    <property type="match status" value="1"/>
</dbReference>
<dbReference type="PROSITE" id="PS00113">
    <property type="entry name" value="ADENYLATE_KINASE"/>
    <property type="match status" value="1"/>
</dbReference>
<evidence type="ECO:0000313" key="8">
    <source>
        <dbReference type="EMBL" id="ENO18823.1"/>
    </source>
</evidence>
<comment type="pathway">
    <text evidence="5">Purine metabolism; AMP biosynthesis via salvage pathway; AMP from ADP: step 1/1.</text>
</comment>
<dbReference type="STRING" id="888050.HMPREF9004_0493"/>
<dbReference type="HOGENOM" id="CLU_032354_4_1_11"/>
<feature type="binding site" evidence="5">
    <location>
        <position position="128"/>
    </location>
    <ligand>
        <name>ATP</name>
        <dbReference type="ChEBI" id="CHEBI:30616"/>
    </ligand>
</feature>
<evidence type="ECO:0000256" key="2">
    <source>
        <dbReference type="ARBA" id="ARBA00022727"/>
    </source>
</evidence>
<comment type="caution">
    <text evidence="8">The sequence shown here is derived from an EMBL/GenBank/DDBJ whole genome shotgun (WGS) entry which is preliminary data.</text>
</comment>
<comment type="function">
    <text evidence="5">Catalyzes the reversible transfer of the terminal phosphate group between ATP and AMP. Plays an important role in cellular energy homeostasis and in adenine nucleotide metabolism.</text>
</comment>
<evidence type="ECO:0000256" key="7">
    <source>
        <dbReference type="RuleBase" id="RU003331"/>
    </source>
</evidence>
<dbReference type="NCBIfam" id="NF011104">
    <property type="entry name" value="PRK14531.1"/>
    <property type="match status" value="1"/>
</dbReference>
<dbReference type="UniPathway" id="UPA00588">
    <property type="reaction ID" value="UER00649"/>
</dbReference>
<accession>N6XC86</accession>
<dbReference type="EMBL" id="AQHZ01000007">
    <property type="protein sequence ID" value="ENO18823.1"/>
    <property type="molecule type" value="Genomic_DNA"/>
</dbReference>
<dbReference type="GO" id="GO:0005737">
    <property type="term" value="C:cytoplasm"/>
    <property type="evidence" value="ECO:0007669"/>
    <property type="project" value="UniProtKB-SubCell"/>
</dbReference>
<comment type="subunit">
    <text evidence="5 7">Monomer.</text>
</comment>
<dbReference type="InterPro" id="IPR033690">
    <property type="entry name" value="Adenylat_kinase_CS"/>
</dbReference>
<feature type="binding site" evidence="5">
    <location>
        <position position="37"/>
    </location>
    <ligand>
        <name>AMP</name>
        <dbReference type="ChEBI" id="CHEBI:456215"/>
    </ligand>
</feature>
<dbReference type="RefSeq" id="WP_005962223.1">
    <property type="nucleotide sequence ID" value="NZ_CP040505.1"/>
</dbReference>
<keyword evidence="5" id="KW-0963">Cytoplasm</keyword>
<dbReference type="eggNOG" id="COG0563">
    <property type="taxonomic scope" value="Bacteria"/>
</dbReference>
<dbReference type="InterPro" id="IPR000850">
    <property type="entry name" value="Adenylat/UMP-CMP_kin"/>
</dbReference>
<dbReference type="NCBIfam" id="NF011105">
    <property type="entry name" value="PRK14532.1"/>
    <property type="match status" value="1"/>
</dbReference>
<protein>
    <recommendedName>
        <fullName evidence="5 7">Adenylate kinase</fullName>
        <shortName evidence="5">AK</shortName>
        <ecNumber evidence="5 7">2.7.4.3</ecNumber>
    </recommendedName>
    <alternativeName>
        <fullName evidence="5">ATP-AMP transphosphorylase</fullName>
    </alternativeName>
    <alternativeName>
        <fullName evidence="5">ATP:AMP phosphotransferase</fullName>
    </alternativeName>
    <alternativeName>
        <fullName evidence="5">Adenylate monophosphate kinase</fullName>
    </alternativeName>
</protein>
<feature type="binding site" evidence="5">
    <location>
        <begin position="11"/>
        <end position="16"/>
    </location>
    <ligand>
        <name>ATP</name>
        <dbReference type="ChEBI" id="CHEBI:30616"/>
    </ligand>
</feature>
<keyword evidence="3 5" id="KW-0547">Nucleotide-binding</keyword>
<comment type="similarity">
    <text evidence="5 6">Belongs to the adenylate kinase family.</text>
</comment>
<dbReference type="Gene3D" id="3.40.50.300">
    <property type="entry name" value="P-loop containing nucleotide triphosphate hydrolases"/>
    <property type="match status" value="1"/>
</dbReference>
<evidence type="ECO:0000313" key="9">
    <source>
        <dbReference type="Proteomes" id="UP000013015"/>
    </source>
</evidence>
<dbReference type="GO" id="GO:0044209">
    <property type="term" value="P:AMP salvage"/>
    <property type="evidence" value="ECO:0007669"/>
    <property type="project" value="UniProtKB-UniRule"/>
</dbReference>
<dbReference type="NCBIfam" id="NF011100">
    <property type="entry name" value="PRK14527.1"/>
    <property type="match status" value="1"/>
</dbReference>
<comment type="domain">
    <text evidence="5">Consists of three domains, a large central CORE domain and two small peripheral domains, NMPbind and LID, which undergo movements during catalysis. The LID domain closes over the site of phosphoryl transfer upon ATP binding. Assembling and dissambling the active center during each catalytic cycle provides an effective means to prevent ATP hydrolysis.</text>
</comment>
<dbReference type="AlphaFoldDB" id="N6XC86"/>
<dbReference type="PANTHER" id="PTHR23359">
    <property type="entry name" value="NUCLEOTIDE KINASE"/>
    <property type="match status" value="1"/>
</dbReference>
<dbReference type="OrthoDB" id="9805030at2"/>
<dbReference type="NCBIfam" id="NF001381">
    <property type="entry name" value="PRK00279.1-3"/>
    <property type="match status" value="1"/>
</dbReference>
<dbReference type="Proteomes" id="UP000013015">
    <property type="component" value="Unassembled WGS sequence"/>
</dbReference>
<keyword evidence="9" id="KW-1185">Reference proteome</keyword>
<gene>
    <name evidence="5 8" type="primary">adk</name>
    <name evidence="8" type="ORF">HMPREF9004_0493</name>
</gene>
<keyword evidence="1 5" id="KW-0808">Transferase</keyword>
<reference evidence="8 9" key="1">
    <citation type="submission" date="2013-03" db="EMBL/GenBank/DDBJ databases">
        <title>Reference genome for the Human Microbiome Project.</title>
        <authorList>
            <person name="Aqrawi P."/>
            <person name="Ayvaz T."/>
            <person name="Bess C."/>
            <person name="Blankenburg K."/>
            <person name="Coyle M."/>
            <person name="Deng J."/>
            <person name="Forbes L."/>
            <person name="Fowler G."/>
            <person name="Francisco L."/>
            <person name="Fu Q."/>
            <person name="Gibbs R."/>
            <person name="Gross S."/>
            <person name="Gubbala S."/>
            <person name="Hale W."/>
            <person name="Hemphill L."/>
            <person name="Highlander S."/>
            <person name="Hirani K."/>
            <person name="Jackson L."/>
            <person name="Jakkamsetti A."/>
            <person name="Javaid M."/>
            <person name="Jayaseelan J.C."/>
            <person name="Jiang H."/>
            <person name="Joshi V."/>
            <person name="Korchina V."/>
            <person name="Kovar C."/>
            <person name="Lara F."/>
            <person name="Lee S."/>
            <person name="Liu Y."/>
            <person name="Mata R."/>
            <person name="Mathew T."/>
            <person name="Munidasa M."/>
            <person name="Muzny D."/>
            <person name="Nazareth L."/>
            <person name="Ngo R."/>
            <person name="Nguyen L."/>
            <person name="Nguyen N."/>
            <person name="Okwuonu G."/>
            <person name="Ongeri F."/>
            <person name="Palculict T."/>
            <person name="Patil S."/>
            <person name="Petrosino J."/>
            <person name="Pham C."/>
            <person name="Pham P."/>
            <person name="Pu L.-L."/>
            <person name="Qin X."/>
            <person name="Qu J."/>
            <person name="Reid J."/>
            <person name="Ross M."/>
            <person name="Ruth R."/>
            <person name="Saada N."/>
            <person name="San Lucas F."/>
            <person name="Santibanez J."/>
            <person name="Shang Y."/>
            <person name="Simmons D."/>
            <person name="Song X.-Z."/>
            <person name="Tang L.-Y."/>
            <person name="Thornton R."/>
            <person name="Warren J."/>
            <person name="Weissenberger G."/>
            <person name="Wilczek-Boney K."/>
            <person name="Worley K."/>
            <person name="Youmans B."/>
            <person name="Zhang J."/>
            <person name="Zhang L."/>
            <person name="Zhao Z."/>
            <person name="Zhou C."/>
            <person name="Zhu D."/>
            <person name="Zhu Y."/>
        </authorList>
    </citation>
    <scope>NUCLEOTIDE SEQUENCE [LARGE SCALE GENOMIC DNA]</scope>
    <source>
        <strain evidence="8 9">F0333</strain>
    </source>
</reference>
<proteinExistence type="inferred from homology"/>
<keyword evidence="2 5" id="KW-0545">Nucleotide biosynthesis</keyword>
<feature type="binding site" evidence="5">
    <location>
        <position position="93"/>
    </location>
    <ligand>
        <name>AMP</name>
        <dbReference type="ChEBI" id="CHEBI:456215"/>
    </ligand>
</feature>
<evidence type="ECO:0000256" key="4">
    <source>
        <dbReference type="ARBA" id="ARBA00022777"/>
    </source>
</evidence>
<dbReference type="GO" id="GO:0005524">
    <property type="term" value="F:ATP binding"/>
    <property type="evidence" value="ECO:0007669"/>
    <property type="project" value="UniProtKB-UniRule"/>
</dbReference>
<feature type="binding site" evidence="5">
    <location>
        <begin position="86"/>
        <end position="89"/>
    </location>
    <ligand>
        <name>AMP</name>
        <dbReference type="ChEBI" id="CHEBI:456215"/>
    </ligand>
</feature>
<comment type="catalytic activity">
    <reaction evidence="5 7">
        <text>AMP + ATP = 2 ADP</text>
        <dbReference type="Rhea" id="RHEA:12973"/>
        <dbReference type="ChEBI" id="CHEBI:30616"/>
        <dbReference type="ChEBI" id="CHEBI:456215"/>
        <dbReference type="ChEBI" id="CHEBI:456216"/>
        <dbReference type="EC" id="2.7.4.3"/>
    </reaction>
</comment>
<feature type="binding site" evidence="5">
    <location>
        <position position="145"/>
    </location>
    <ligand>
        <name>AMP</name>
        <dbReference type="ChEBI" id="CHEBI:456215"/>
    </ligand>
</feature>
<evidence type="ECO:0000256" key="3">
    <source>
        <dbReference type="ARBA" id="ARBA00022741"/>
    </source>
</evidence>
<dbReference type="PRINTS" id="PR00094">
    <property type="entry name" value="ADENYLTKNASE"/>
</dbReference>
<comment type="subcellular location">
    <subcellularLocation>
        <location evidence="5 7">Cytoplasm</location>
    </subcellularLocation>
</comment>
<sequence length="192" mass="21107">MSAVILLGPPGAGKGTQAVRIGERLSIPVISTGEIFRSNMAEGTEIGKQAKSYMDRGEFVPDSVTNAMVKARLSAPDATQGFLLDGYPRNVEQARVLADFCEELGTHIGVVLEIQVDEDEVVARMLKRAEEQHRADDSEPVMRHRLEVYREQTEPVASFYADLDLLETVDGSGSIDEVSERIFTVLDARLGR</sequence>
<name>N6XC86_9ACTO</name>
<feature type="binding site" evidence="5">
    <location>
        <position position="32"/>
    </location>
    <ligand>
        <name>AMP</name>
        <dbReference type="ChEBI" id="CHEBI:456215"/>
    </ligand>
</feature>
<feature type="binding site" evidence="5">
    <location>
        <position position="134"/>
    </location>
    <ligand>
        <name>AMP</name>
        <dbReference type="ChEBI" id="CHEBI:456215"/>
    </ligand>
</feature>
<dbReference type="GO" id="GO:0004017">
    <property type="term" value="F:AMP kinase activity"/>
    <property type="evidence" value="ECO:0007669"/>
    <property type="project" value="UniProtKB-UniRule"/>
</dbReference>
<dbReference type="InterPro" id="IPR027417">
    <property type="entry name" value="P-loop_NTPase"/>
</dbReference>
<keyword evidence="5 7" id="KW-0067">ATP-binding</keyword>
<feature type="binding site" evidence="5">
    <location>
        <position position="173"/>
    </location>
    <ligand>
        <name>ATP</name>
        <dbReference type="ChEBI" id="CHEBI:30616"/>
    </ligand>
</feature>
<dbReference type="HAMAP" id="MF_00235">
    <property type="entry name" value="Adenylate_kinase_Adk"/>
    <property type="match status" value="1"/>
</dbReference>
<keyword evidence="4 5" id="KW-0418">Kinase</keyword>
<evidence type="ECO:0000256" key="1">
    <source>
        <dbReference type="ARBA" id="ARBA00022679"/>
    </source>
</evidence>
<dbReference type="PATRIC" id="fig|888050.3.peg.477"/>
<comment type="caution">
    <text evidence="5">Lacks conserved residue(s) required for the propagation of feature annotation.</text>
</comment>
<feature type="binding site" evidence="5">
    <location>
        <begin position="58"/>
        <end position="60"/>
    </location>
    <ligand>
        <name>AMP</name>
        <dbReference type="ChEBI" id="CHEBI:456215"/>
    </ligand>
</feature>
<organism evidence="8 9">
    <name type="scientific">Schaalia cardiffensis F0333</name>
    <dbReference type="NCBI Taxonomy" id="888050"/>
    <lineage>
        <taxon>Bacteria</taxon>
        <taxon>Bacillati</taxon>
        <taxon>Actinomycetota</taxon>
        <taxon>Actinomycetes</taxon>
        <taxon>Actinomycetales</taxon>
        <taxon>Actinomycetaceae</taxon>
        <taxon>Schaalia</taxon>
    </lineage>
</organism>
<evidence type="ECO:0000256" key="5">
    <source>
        <dbReference type="HAMAP-Rule" id="MF_00235"/>
    </source>
</evidence>
<dbReference type="Pfam" id="PF00406">
    <property type="entry name" value="ADK"/>
    <property type="match status" value="1"/>
</dbReference>